<evidence type="ECO:0000313" key="2">
    <source>
        <dbReference type="Proteomes" id="UP001148662"/>
    </source>
</evidence>
<comment type="caution">
    <text evidence="1">The sequence shown here is derived from an EMBL/GenBank/DDBJ whole genome shotgun (WGS) entry which is preliminary data.</text>
</comment>
<keyword evidence="2" id="KW-1185">Reference proteome</keyword>
<organism evidence="1 2">
    <name type="scientific">Phlebia brevispora</name>
    <dbReference type="NCBI Taxonomy" id="194682"/>
    <lineage>
        <taxon>Eukaryota</taxon>
        <taxon>Fungi</taxon>
        <taxon>Dikarya</taxon>
        <taxon>Basidiomycota</taxon>
        <taxon>Agaricomycotina</taxon>
        <taxon>Agaricomycetes</taxon>
        <taxon>Polyporales</taxon>
        <taxon>Meruliaceae</taxon>
        <taxon>Phlebia</taxon>
    </lineage>
</organism>
<sequence length="311" mass="35388">MPRKKAAPGAGKSRGRQPHFVGAPQRLLQCHAEEWKTAKNAGDEYHKNKAAIANFYSRVTNLYFHLVGWNRPVDQPLPDDAELPAPSLSADLPENMQYTEAEKEAHKAEYDTMRTKIRAWYLHHCTKSNGDNTPKKNKLIEALTATKRQRSTLIHFYMSTHWDRIKPRVVEEQDCRLQAFNEAQSSTDDSHAAASPPAWIKTANEVANIMWNEETDAFRAQTEKEWDDEWAEEVHAREEASRTPRTPEEFHRALSEAAPLLQNLVDEVSQRLELATSLLIGGPIPEKGGMVSVRRFVFTSPLTSFHLIAPR</sequence>
<dbReference type="Proteomes" id="UP001148662">
    <property type="component" value="Unassembled WGS sequence"/>
</dbReference>
<dbReference type="EMBL" id="JANHOG010001233">
    <property type="protein sequence ID" value="KAJ3540810.1"/>
    <property type="molecule type" value="Genomic_DNA"/>
</dbReference>
<reference evidence="1" key="1">
    <citation type="submission" date="2022-07" db="EMBL/GenBank/DDBJ databases">
        <title>Genome Sequence of Phlebia brevispora.</title>
        <authorList>
            <person name="Buettner E."/>
        </authorList>
    </citation>
    <scope>NUCLEOTIDE SEQUENCE</scope>
    <source>
        <strain evidence="1">MPL23</strain>
    </source>
</reference>
<name>A0ACC1SJ54_9APHY</name>
<proteinExistence type="predicted"/>
<gene>
    <name evidence="1" type="ORF">NM688_g6176</name>
</gene>
<protein>
    <submittedName>
        <fullName evidence="1">Uncharacterized protein</fullName>
    </submittedName>
</protein>
<accession>A0ACC1SJ54</accession>
<evidence type="ECO:0000313" key="1">
    <source>
        <dbReference type="EMBL" id="KAJ3540810.1"/>
    </source>
</evidence>